<dbReference type="InterPro" id="IPR036397">
    <property type="entry name" value="RNaseH_sf"/>
</dbReference>
<feature type="domain" description="Integrase catalytic" evidence="1">
    <location>
        <begin position="32"/>
        <end position="144"/>
    </location>
</feature>
<reference evidence="2" key="2">
    <citation type="submission" date="2022-01" db="EMBL/GenBank/DDBJ databases">
        <authorList>
            <person name="Yamashiro T."/>
            <person name="Shiraishi A."/>
            <person name="Satake H."/>
            <person name="Nakayama K."/>
        </authorList>
    </citation>
    <scope>NUCLEOTIDE SEQUENCE</scope>
</reference>
<dbReference type="InterPro" id="IPR056924">
    <property type="entry name" value="SH3_Tf2-1"/>
</dbReference>
<sequence>MISGRSLLLYVRIVMTSRPGHKPDLSAYPGLIQPLPIPKRIWKEISMDFVEKLPTSHGKSVILVVVDRLSKYAHFIPLAYPFTASQVAQVFLDQVYKLHGLPASIVSDRDKVFLSNFWKALFAELKVKLKLSTAYHPQTDEWVKWLPLAEFWYNTNYHTSTETTPYEAVYCQTPPIHVPYIPRDSRVEEVDRTLQAREKTIKVLKFHLKRSQDRMRSQANKHRTDRQFEVDNWYYGPFKVAERIREVAYRLELPSSSQIHPLFHISQLKKCHGKDHSVGVLPQFREDGLLEYKPMAILERRLGKVNNKPIMFVLIQWTNKPVEEATWEIYGDLITRFPGFDVVNEVVP</sequence>
<dbReference type="EMBL" id="BQNB010021362">
    <property type="protein sequence ID" value="GJU05605.1"/>
    <property type="molecule type" value="Genomic_DNA"/>
</dbReference>
<evidence type="ECO:0000259" key="1">
    <source>
        <dbReference type="PROSITE" id="PS50994"/>
    </source>
</evidence>
<name>A0ABQ5J0S3_9ASTR</name>
<dbReference type="PANTHER" id="PTHR45835:SF104">
    <property type="entry name" value="PROTEIN NYNRIN-LIKE"/>
    <property type="match status" value="1"/>
</dbReference>
<reference evidence="2" key="1">
    <citation type="journal article" date="2022" name="Int. J. Mol. Sci.">
        <title>Draft Genome of Tanacetum Coccineum: Genomic Comparison of Closely Related Tanacetum-Family Plants.</title>
        <authorList>
            <person name="Yamashiro T."/>
            <person name="Shiraishi A."/>
            <person name="Nakayama K."/>
            <person name="Satake H."/>
        </authorList>
    </citation>
    <scope>NUCLEOTIDE SEQUENCE</scope>
</reference>
<protein>
    <submittedName>
        <fullName evidence="2">Retrotransposable element Tf2</fullName>
    </submittedName>
</protein>
<accession>A0ABQ5J0S3</accession>
<proteinExistence type="predicted"/>
<dbReference type="PANTHER" id="PTHR45835">
    <property type="entry name" value="YALI0A06105P"/>
    <property type="match status" value="1"/>
</dbReference>
<dbReference type="InterPro" id="IPR001584">
    <property type="entry name" value="Integrase_cat-core"/>
</dbReference>
<dbReference type="Pfam" id="PF24626">
    <property type="entry name" value="SH3_Tf2-1"/>
    <property type="match status" value="1"/>
</dbReference>
<dbReference type="InterPro" id="IPR012337">
    <property type="entry name" value="RNaseH-like_sf"/>
</dbReference>
<dbReference type="SUPFAM" id="SSF54160">
    <property type="entry name" value="Chromo domain-like"/>
    <property type="match status" value="1"/>
</dbReference>
<evidence type="ECO:0000313" key="2">
    <source>
        <dbReference type="EMBL" id="GJU05605.1"/>
    </source>
</evidence>
<evidence type="ECO:0000313" key="3">
    <source>
        <dbReference type="Proteomes" id="UP001151760"/>
    </source>
</evidence>
<dbReference type="Gene3D" id="3.30.420.10">
    <property type="entry name" value="Ribonuclease H-like superfamily/Ribonuclease H"/>
    <property type="match status" value="1"/>
</dbReference>
<gene>
    <name evidence="2" type="ORF">Tco_1122035</name>
</gene>
<organism evidence="2 3">
    <name type="scientific">Tanacetum coccineum</name>
    <dbReference type="NCBI Taxonomy" id="301880"/>
    <lineage>
        <taxon>Eukaryota</taxon>
        <taxon>Viridiplantae</taxon>
        <taxon>Streptophyta</taxon>
        <taxon>Embryophyta</taxon>
        <taxon>Tracheophyta</taxon>
        <taxon>Spermatophyta</taxon>
        <taxon>Magnoliopsida</taxon>
        <taxon>eudicotyledons</taxon>
        <taxon>Gunneridae</taxon>
        <taxon>Pentapetalae</taxon>
        <taxon>asterids</taxon>
        <taxon>campanulids</taxon>
        <taxon>Asterales</taxon>
        <taxon>Asteraceae</taxon>
        <taxon>Asteroideae</taxon>
        <taxon>Anthemideae</taxon>
        <taxon>Anthemidinae</taxon>
        <taxon>Tanacetum</taxon>
    </lineage>
</organism>
<keyword evidence="3" id="KW-1185">Reference proteome</keyword>
<dbReference type="Proteomes" id="UP001151760">
    <property type="component" value="Unassembled WGS sequence"/>
</dbReference>
<dbReference type="PROSITE" id="PS50994">
    <property type="entry name" value="INTEGRASE"/>
    <property type="match status" value="1"/>
</dbReference>
<dbReference type="SUPFAM" id="SSF53098">
    <property type="entry name" value="Ribonuclease H-like"/>
    <property type="match status" value="1"/>
</dbReference>
<dbReference type="InterPro" id="IPR016197">
    <property type="entry name" value="Chromo-like_dom_sf"/>
</dbReference>
<comment type="caution">
    <text evidence="2">The sequence shown here is derived from an EMBL/GenBank/DDBJ whole genome shotgun (WGS) entry which is preliminary data.</text>
</comment>
<dbReference type="Pfam" id="PF00665">
    <property type="entry name" value="rve"/>
    <property type="match status" value="1"/>
</dbReference>